<keyword evidence="3" id="KW-1185">Reference proteome</keyword>
<organism evidence="2 3">
    <name type="scientific">Caballeronia calidae</name>
    <dbReference type="NCBI Taxonomy" id="1777139"/>
    <lineage>
        <taxon>Bacteria</taxon>
        <taxon>Pseudomonadati</taxon>
        <taxon>Pseudomonadota</taxon>
        <taxon>Betaproteobacteria</taxon>
        <taxon>Burkholderiales</taxon>
        <taxon>Burkholderiaceae</taxon>
        <taxon>Caballeronia</taxon>
    </lineage>
</organism>
<evidence type="ECO:0000313" key="3">
    <source>
        <dbReference type="Proteomes" id="UP000071859"/>
    </source>
</evidence>
<dbReference type="AlphaFoldDB" id="A0A158ELI7"/>
<sequence>MATRPGKLHVASFVMRGRAPVRFAASPSSGTPGRTAPRAARLDTCPAVRSASRRLQVDGRKTAALKALYQCRSAARGCRGTMLASQARDPTGDAILCSSSPGSSRAGRMTDSGSGSTDDTGDPRLWLRSTPAICDARLIVVLVLVAATAFFACNTSDDLAESATDQRDNAGGNLGKRVFLGAVLVALTSTATAGQHYVEVWNPPEARSNMPGVSSQSHKSLARRHARMKASPGSNVKHGVRAAATSWYARAAGRPHARPTFNDIPRQITPEGNILRVSDSSGSVALQR</sequence>
<dbReference type="EMBL" id="FCOX02000186">
    <property type="protein sequence ID" value="SAL07226.1"/>
    <property type="molecule type" value="Genomic_DNA"/>
</dbReference>
<name>A0A158ELI7_9BURK</name>
<evidence type="ECO:0000256" key="1">
    <source>
        <dbReference type="SAM" id="MobiDB-lite"/>
    </source>
</evidence>
<evidence type="ECO:0000313" key="2">
    <source>
        <dbReference type="EMBL" id="SAL07226.1"/>
    </source>
</evidence>
<feature type="region of interest" description="Disordered" evidence="1">
    <location>
        <begin position="99"/>
        <end position="124"/>
    </location>
</feature>
<reference evidence="2" key="1">
    <citation type="submission" date="2016-01" db="EMBL/GenBank/DDBJ databases">
        <authorList>
            <person name="Peeters C."/>
        </authorList>
    </citation>
    <scope>NUCLEOTIDE SEQUENCE</scope>
    <source>
        <strain evidence="2">LMG 29321</strain>
    </source>
</reference>
<comment type="caution">
    <text evidence="2">The sequence shown here is derived from an EMBL/GenBank/DDBJ whole genome shotgun (WGS) entry which is preliminary data.</text>
</comment>
<proteinExistence type="predicted"/>
<dbReference type="Proteomes" id="UP000071859">
    <property type="component" value="Unassembled WGS sequence"/>
</dbReference>
<gene>
    <name evidence="2" type="ORF">AWB78_08483</name>
</gene>
<protein>
    <submittedName>
        <fullName evidence="2">Uncharacterized protein</fullName>
    </submittedName>
</protein>
<accession>A0A158ELI7</accession>